<name>A0A1Y1I060_KLENI</name>
<evidence type="ECO:0000313" key="3">
    <source>
        <dbReference type="Proteomes" id="UP000054558"/>
    </source>
</evidence>
<keyword evidence="3" id="KW-1185">Reference proteome</keyword>
<sequence>MNAGLAWRWWLHGLTPSLYLEELFLTARGPIREQTGSLLLVRASARLAYALTCTESTSFPSSGAEDLRWLLQAHIVRPLRVHIRQRTGRKQTEDAKSTLTTF</sequence>
<feature type="signal peptide" evidence="1">
    <location>
        <begin position="1"/>
        <end position="20"/>
    </location>
</feature>
<feature type="chain" id="PRO_5012237237" description="Secreted protein" evidence="1">
    <location>
        <begin position="21"/>
        <end position="102"/>
    </location>
</feature>
<evidence type="ECO:0008006" key="4">
    <source>
        <dbReference type="Google" id="ProtNLM"/>
    </source>
</evidence>
<reference evidence="2 3" key="1">
    <citation type="journal article" date="2014" name="Nat. Commun.">
        <title>Klebsormidium flaccidum genome reveals primary factors for plant terrestrial adaptation.</title>
        <authorList>
            <person name="Hori K."/>
            <person name="Maruyama F."/>
            <person name="Fujisawa T."/>
            <person name="Togashi T."/>
            <person name="Yamamoto N."/>
            <person name="Seo M."/>
            <person name="Sato S."/>
            <person name="Yamada T."/>
            <person name="Mori H."/>
            <person name="Tajima N."/>
            <person name="Moriyama T."/>
            <person name="Ikeuchi M."/>
            <person name="Watanabe M."/>
            <person name="Wada H."/>
            <person name="Kobayashi K."/>
            <person name="Saito M."/>
            <person name="Masuda T."/>
            <person name="Sasaki-Sekimoto Y."/>
            <person name="Mashiguchi K."/>
            <person name="Awai K."/>
            <person name="Shimojima M."/>
            <person name="Masuda S."/>
            <person name="Iwai M."/>
            <person name="Nobusawa T."/>
            <person name="Narise T."/>
            <person name="Kondo S."/>
            <person name="Saito H."/>
            <person name="Sato R."/>
            <person name="Murakawa M."/>
            <person name="Ihara Y."/>
            <person name="Oshima-Yamada Y."/>
            <person name="Ohtaka K."/>
            <person name="Satoh M."/>
            <person name="Sonobe K."/>
            <person name="Ishii M."/>
            <person name="Ohtani R."/>
            <person name="Kanamori-Sato M."/>
            <person name="Honoki R."/>
            <person name="Miyazaki D."/>
            <person name="Mochizuki H."/>
            <person name="Umetsu J."/>
            <person name="Higashi K."/>
            <person name="Shibata D."/>
            <person name="Kamiya Y."/>
            <person name="Sato N."/>
            <person name="Nakamura Y."/>
            <person name="Tabata S."/>
            <person name="Ida S."/>
            <person name="Kurokawa K."/>
            <person name="Ohta H."/>
        </authorList>
    </citation>
    <scope>NUCLEOTIDE SEQUENCE [LARGE SCALE GENOMIC DNA]</scope>
    <source>
        <strain evidence="2 3">NIES-2285</strain>
    </source>
</reference>
<accession>A0A1Y1I060</accession>
<organism evidence="2 3">
    <name type="scientific">Klebsormidium nitens</name>
    <name type="common">Green alga</name>
    <name type="synonym">Ulothrix nitens</name>
    <dbReference type="NCBI Taxonomy" id="105231"/>
    <lineage>
        <taxon>Eukaryota</taxon>
        <taxon>Viridiplantae</taxon>
        <taxon>Streptophyta</taxon>
        <taxon>Klebsormidiophyceae</taxon>
        <taxon>Klebsormidiales</taxon>
        <taxon>Klebsormidiaceae</taxon>
        <taxon>Klebsormidium</taxon>
    </lineage>
</organism>
<keyword evidence="1" id="KW-0732">Signal</keyword>
<proteinExistence type="predicted"/>
<dbReference type="AlphaFoldDB" id="A0A1Y1I060"/>
<dbReference type="Proteomes" id="UP000054558">
    <property type="component" value="Unassembled WGS sequence"/>
</dbReference>
<dbReference type="EMBL" id="DF237094">
    <property type="protein sequence ID" value="GAQ83362.1"/>
    <property type="molecule type" value="Genomic_DNA"/>
</dbReference>
<evidence type="ECO:0000256" key="1">
    <source>
        <dbReference type="SAM" id="SignalP"/>
    </source>
</evidence>
<evidence type="ECO:0000313" key="2">
    <source>
        <dbReference type="EMBL" id="GAQ83362.1"/>
    </source>
</evidence>
<gene>
    <name evidence="2" type="ORF">KFL_001450150</name>
</gene>
<protein>
    <recommendedName>
        <fullName evidence="4">Secreted protein</fullName>
    </recommendedName>
</protein>